<keyword evidence="1" id="KW-0812">Transmembrane</keyword>
<keyword evidence="1" id="KW-1133">Transmembrane helix</keyword>
<proteinExistence type="predicted"/>
<evidence type="ECO:0000259" key="2">
    <source>
        <dbReference type="Pfam" id="PF01832"/>
    </source>
</evidence>
<dbReference type="AlphaFoldDB" id="A0A381XE89"/>
<protein>
    <recommendedName>
        <fullName evidence="2">Mannosyl-glycoprotein endo-beta-N-acetylglucosamidase-like domain-containing protein</fullName>
    </recommendedName>
</protein>
<dbReference type="Gene3D" id="1.10.530.10">
    <property type="match status" value="1"/>
</dbReference>
<accession>A0A381XE89</accession>
<dbReference type="Pfam" id="PF01832">
    <property type="entry name" value="Glucosaminidase"/>
    <property type="match status" value="1"/>
</dbReference>
<reference evidence="3" key="1">
    <citation type="submission" date="2018-05" db="EMBL/GenBank/DDBJ databases">
        <authorList>
            <person name="Lanie J.A."/>
            <person name="Ng W.-L."/>
            <person name="Kazmierczak K.M."/>
            <person name="Andrzejewski T.M."/>
            <person name="Davidsen T.M."/>
            <person name="Wayne K.J."/>
            <person name="Tettelin H."/>
            <person name="Glass J.I."/>
            <person name="Rusch D."/>
            <person name="Podicherti R."/>
            <person name="Tsui H.-C.T."/>
            <person name="Winkler M.E."/>
        </authorList>
    </citation>
    <scope>NUCLEOTIDE SEQUENCE</scope>
</reference>
<evidence type="ECO:0000313" key="3">
    <source>
        <dbReference type="EMBL" id="SVA63064.1"/>
    </source>
</evidence>
<dbReference type="EMBL" id="UINC01014865">
    <property type="protein sequence ID" value="SVA63064.1"/>
    <property type="molecule type" value="Genomic_DNA"/>
</dbReference>
<feature type="non-terminal residue" evidence="3">
    <location>
        <position position="1"/>
    </location>
</feature>
<sequence length="364" mass="41997">MNKKKPLKLDQIKDFLFSRGLTVIKKKKIIFLNKDLRSLYLTILCSIGIIMFSFVLPVILEFKNNTILASKEIENNSKSNFEKVLDGEALQKSSEIDEGLNLKNLFDDVFKFDDLPSDTVRLSASTIEQLFKETDYNLKDVRKTKLVKPVRLSLLPNEMKMIESTEKRKNLFIQIILPLIIEENNRIKLNRKKLFSILNKNHNSNAEKKWLNEKFKQYGVLNKDLSTLKVRMDTVPVSLAIAQAAKETGWGTSRFALEGNALFGQWTWSGEGIKPADADHNATHKVMKFKILKSSIRAYQRNLNTHSGYKEFRMARAALRDNRRNLDGLILATYLNKYAETGTEYVKIIKQIIKQNNLTDFDKV</sequence>
<dbReference type="InterPro" id="IPR002901">
    <property type="entry name" value="MGlyc_endo_b_GlcNAc-like_dom"/>
</dbReference>
<gene>
    <name evidence="3" type="ORF">METZ01_LOCUS115918</name>
</gene>
<organism evidence="3">
    <name type="scientific">marine metagenome</name>
    <dbReference type="NCBI Taxonomy" id="408172"/>
    <lineage>
        <taxon>unclassified sequences</taxon>
        <taxon>metagenomes</taxon>
        <taxon>ecological metagenomes</taxon>
    </lineage>
</organism>
<dbReference type="PANTHER" id="PTHR40572:SF1">
    <property type="entry name" value="PROTEIN BAX"/>
    <property type="match status" value="1"/>
</dbReference>
<evidence type="ECO:0000256" key="1">
    <source>
        <dbReference type="SAM" id="Phobius"/>
    </source>
</evidence>
<keyword evidence="1" id="KW-0472">Membrane</keyword>
<dbReference type="InterPro" id="IPR053195">
    <property type="entry name" value="Bax-like"/>
</dbReference>
<dbReference type="PANTHER" id="PTHR40572">
    <property type="entry name" value="PROTEIN BAX"/>
    <property type="match status" value="1"/>
</dbReference>
<dbReference type="GO" id="GO:0004040">
    <property type="term" value="F:amidase activity"/>
    <property type="evidence" value="ECO:0007669"/>
    <property type="project" value="InterPro"/>
</dbReference>
<feature type="non-terminal residue" evidence="3">
    <location>
        <position position="364"/>
    </location>
</feature>
<feature type="domain" description="Mannosyl-glycoprotein endo-beta-N-acetylglucosamidase-like" evidence="2">
    <location>
        <begin position="234"/>
        <end position="358"/>
    </location>
</feature>
<name>A0A381XE89_9ZZZZ</name>
<feature type="transmembrane region" description="Helical" evidence="1">
    <location>
        <begin position="38"/>
        <end position="60"/>
    </location>
</feature>